<dbReference type="KEGG" id="spac:B1H29_24265"/>
<evidence type="ECO:0008006" key="5">
    <source>
        <dbReference type="Google" id="ProtNLM"/>
    </source>
</evidence>
<evidence type="ECO:0000313" key="4">
    <source>
        <dbReference type="Proteomes" id="UP000189443"/>
    </source>
</evidence>
<keyword evidence="2" id="KW-0732">Signal</keyword>
<keyword evidence="4" id="KW-1185">Reference proteome</keyword>
<reference evidence="3 4" key="1">
    <citation type="submission" date="2017-02" db="EMBL/GenBank/DDBJ databases">
        <title>Streptomyces pactum ACT12 Genome sequencing and assembly.</title>
        <authorList>
            <person name="Xue Q."/>
            <person name="Yan X."/>
            <person name="Jia L."/>
            <person name="Yan H."/>
        </authorList>
    </citation>
    <scope>NUCLEOTIDE SEQUENCE [LARGE SCALE GENOMIC DNA]</scope>
    <source>
        <strain evidence="3 4">ACT12</strain>
    </source>
</reference>
<name>A0A1S6JKC0_9ACTN</name>
<dbReference type="AlphaFoldDB" id="A0A1S6JKC0"/>
<protein>
    <recommendedName>
        <fullName evidence="5">Secreted protein</fullName>
    </recommendedName>
</protein>
<feature type="signal peptide" evidence="2">
    <location>
        <begin position="1"/>
        <end position="28"/>
    </location>
</feature>
<dbReference type="Proteomes" id="UP000189443">
    <property type="component" value="Chromosome"/>
</dbReference>
<feature type="region of interest" description="Disordered" evidence="1">
    <location>
        <begin position="31"/>
        <end position="57"/>
    </location>
</feature>
<evidence type="ECO:0000256" key="1">
    <source>
        <dbReference type="SAM" id="MobiDB-lite"/>
    </source>
</evidence>
<accession>A0A1S6JKC0</accession>
<feature type="chain" id="PRO_5012842693" description="Secreted protein" evidence="2">
    <location>
        <begin position="29"/>
        <end position="158"/>
    </location>
</feature>
<dbReference type="EMBL" id="CP019724">
    <property type="protein sequence ID" value="AQS72204.1"/>
    <property type="molecule type" value="Genomic_DNA"/>
</dbReference>
<sequence length="158" mass="16867">MTSRKSAGLVAGAGLVLTTLLSSAPAQAADSAPRAVGSTEQRVGAHADAGVPANSPGISPAAERIRYVSGNTYSCPTGRLCARVWDPTRGTYKVFDLYYCKTYSLSYWGGRGGFYNYQTDGTAAKFYNSSGTVVHTSVARDTAHSGWNWDPIWKIKNC</sequence>
<organism evidence="3 4">
    <name type="scientific">Streptomyces pactum</name>
    <dbReference type="NCBI Taxonomy" id="68249"/>
    <lineage>
        <taxon>Bacteria</taxon>
        <taxon>Bacillati</taxon>
        <taxon>Actinomycetota</taxon>
        <taxon>Actinomycetes</taxon>
        <taxon>Kitasatosporales</taxon>
        <taxon>Streptomycetaceae</taxon>
        <taxon>Streptomyces</taxon>
    </lineage>
</organism>
<evidence type="ECO:0000256" key="2">
    <source>
        <dbReference type="SAM" id="SignalP"/>
    </source>
</evidence>
<gene>
    <name evidence="3" type="ORF">B1H29_24265</name>
</gene>
<evidence type="ECO:0000313" key="3">
    <source>
        <dbReference type="EMBL" id="AQS72204.1"/>
    </source>
</evidence>
<proteinExistence type="predicted"/>